<dbReference type="Proteomes" id="UP000436088">
    <property type="component" value="Unassembled WGS sequence"/>
</dbReference>
<dbReference type="PANTHER" id="PTHR10920:SF13">
    <property type="entry name" value="PRE-RRNA 2'-O-RIBOSE RNA METHYLTRANSFERASE FTSJ3"/>
    <property type="match status" value="1"/>
</dbReference>
<dbReference type="GO" id="GO:0030687">
    <property type="term" value="C:preribosome, large subunit precursor"/>
    <property type="evidence" value="ECO:0007669"/>
    <property type="project" value="TreeGrafter"/>
</dbReference>
<dbReference type="GO" id="GO:0008650">
    <property type="term" value="F:rRNA (uridine-2'-O-)-methyltransferase activity"/>
    <property type="evidence" value="ECO:0007669"/>
    <property type="project" value="TreeGrafter"/>
</dbReference>
<dbReference type="InterPro" id="IPR029063">
    <property type="entry name" value="SAM-dependent_MTases_sf"/>
</dbReference>
<keyword evidence="3" id="KW-0808">Transferase</keyword>
<evidence type="ECO:0000259" key="7">
    <source>
        <dbReference type="Pfam" id="PF07780"/>
    </source>
</evidence>
<keyword evidence="10" id="KW-1185">Reference proteome</keyword>
<reference evidence="9" key="1">
    <citation type="submission" date="2019-09" db="EMBL/GenBank/DDBJ databases">
        <title>Draft genome information of white flower Hibiscus syriacus.</title>
        <authorList>
            <person name="Kim Y.-M."/>
        </authorList>
    </citation>
    <scope>NUCLEOTIDE SEQUENCE [LARGE SCALE GENOMIC DNA]</scope>
    <source>
        <strain evidence="9">YM2019G1</strain>
    </source>
</reference>
<comment type="caution">
    <text evidence="9">The sequence shown here is derived from an EMBL/GenBank/DDBJ whole genome shotgun (WGS) entry which is preliminary data.</text>
</comment>
<dbReference type="AlphaFoldDB" id="A0A6A3AMV4"/>
<dbReference type="InterPro" id="IPR050082">
    <property type="entry name" value="RNA_methyltr_RlmE"/>
</dbReference>
<dbReference type="InterPro" id="IPR002877">
    <property type="entry name" value="RNA_MeTrfase_FtsJ_dom"/>
</dbReference>
<dbReference type="GO" id="GO:0016435">
    <property type="term" value="F:rRNA (guanine) methyltransferase activity"/>
    <property type="evidence" value="ECO:0007669"/>
    <property type="project" value="TreeGrafter"/>
</dbReference>
<keyword evidence="4" id="KW-0949">S-adenosyl-L-methionine</keyword>
<sequence length="570" mass="64469">MGKVKGKHRLDIYYKLAKEHGYRSRASWKLVQLDDTFRFLKSAHAVLNLCVIALQQDITKSDCKSNVKRDMDEHRVIAFDVVLHDGPPNVGTFVTKVFRSRDYSSILYCLKQEFKVWKPHTSRPKSAETYVLGLRFQNLLNDYFCSPIDCIYAHYCSFCHILDVDGETISKKMSTAADFIWSDSPLEILGSVTTITFGDPTSLPIKDHSSSTEEDKSRKATGMQIDALEDGYIDHELFSLSSIKFTYTLLMETMLWHSLLCNTKLLLTVVGKKDLVAVDCTKYDGGNVDLRGSKDEQNREESTEDESSSGDGDIIFSDHDSDMEEADPEANPLMIPLGDGEGPTQEKITDRWFGQDIFAEVVEQGYLGKYDSDDEMETDKRQQGAAIPERSKASKTEDDFEIVLAPATDSSDDSSSDDSEDDDVETKAEVLACAKKMLRKMQRDQILDDAYGKYMFHDDGLPKWFLYEEKRHCQPIKHGKQIKQLYKKAMPKKPQKEYMVARKGVQVMAGKGKVLVDRRMKKDAQARETGEPGKGGSKKVKNGIARKVKDLSRLQGARETTERTCMTKAT</sequence>
<feature type="domain" description="Ribosomal RNA methyltransferase SPB1-like C-terminal" evidence="7">
    <location>
        <begin position="394"/>
        <end position="476"/>
    </location>
</feature>
<evidence type="ECO:0000256" key="3">
    <source>
        <dbReference type="ARBA" id="ARBA00022679"/>
    </source>
</evidence>
<evidence type="ECO:0000313" key="9">
    <source>
        <dbReference type="EMBL" id="KAE8705183.1"/>
    </source>
</evidence>
<feature type="domain" description="Ribosomal RNA methyltransferase FtsJ" evidence="6">
    <location>
        <begin position="91"/>
        <end position="136"/>
    </location>
</feature>
<evidence type="ECO:0000256" key="1">
    <source>
        <dbReference type="ARBA" id="ARBA00022552"/>
    </source>
</evidence>
<feature type="region of interest" description="Disordered" evidence="5">
    <location>
        <begin position="370"/>
        <end position="426"/>
    </location>
</feature>
<feature type="compositionally biased region" description="Basic and acidic residues" evidence="5">
    <location>
        <begin position="291"/>
        <end position="301"/>
    </location>
</feature>
<evidence type="ECO:0000256" key="5">
    <source>
        <dbReference type="SAM" id="MobiDB-lite"/>
    </source>
</evidence>
<dbReference type="Pfam" id="PF01728">
    <property type="entry name" value="FtsJ"/>
    <property type="match status" value="1"/>
</dbReference>
<dbReference type="InterPro" id="IPR012920">
    <property type="entry name" value="rRNA_MeTfrase_SPB1-like_C"/>
</dbReference>
<feature type="region of interest" description="Disordered" evidence="5">
    <location>
        <begin position="287"/>
        <end position="346"/>
    </location>
</feature>
<dbReference type="GO" id="GO:0000466">
    <property type="term" value="P:maturation of 5.8S rRNA from tricistronic rRNA transcript (SSU-rRNA, 5.8S rRNA, LSU-rRNA)"/>
    <property type="evidence" value="ECO:0007669"/>
    <property type="project" value="TreeGrafter"/>
</dbReference>
<organism evidence="9 10">
    <name type="scientific">Hibiscus syriacus</name>
    <name type="common">Rose of Sharon</name>
    <dbReference type="NCBI Taxonomy" id="106335"/>
    <lineage>
        <taxon>Eukaryota</taxon>
        <taxon>Viridiplantae</taxon>
        <taxon>Streptophyta</taxon>
        <taxon>Embryophyta</taxon>
        <taxon>Tracheophyta</taxon>
        <taxon>Spermatophyta</taxon>
        <taxon>Magnoliopsida</taxon>
        <taxon>eudicotyledons</taxon>
        <taxon>Gunneridae</taxon>
        <taxon>Pentapetalae</taxon>
        <taxon>rosids</taxon>
        <taxon>malvids</taxon>
        <taxon>Malvales</taxon>
        <taxon>Malvaceae</taxon>
        <taxon>Malvoideae</taxon>
        <taxon>Hibiscus</taxon>
    </lineage>
</organism>
<feature type="compositionally biased region" description="Basic and acidic residues" evidence="5">
    <location>
        <begin position="519"/>
        <end position="531"/>
    </location>
</feature>
<dbReference type="EMBL" id="VEPZ02000982">
    <property type="protein sequence ID" value="KAE8705183.1"/>
    <property type="molecule type" value="Genomic_DNA"/>
</dbReference>
<protein>
    <submittedName>
        <fullName evidence="9">NmrA-like negative transcriptional regulator family protein</fullName>
    </submittedName>
</protein>
<evidence type="ECO:0000313" key="10">
    <source>
        <dbReference type="Proteomes" id="UP000436088"/>
    </source>
</evidence>
<evidence type="ECO:0000256" key="2">
    <source>
        <dbReference type="ARBA" id="ARBA00022603"/>
    </source>
</evidence>
<dbReference type="Pfam" id="PF07780">
    <property type="entry name" value="Spb1_C"/>
    <property type="match status" value="1"/>
</dbReference>
<feature type="region of interest" description="Disordered" evidence="5">
    <location>
        <begin position="519"/>
        <end position="570"/>
    </location>
</feature>
<keyword evidence="1" id="KW-0698">rRNA processing</keyword>
<dbReference type="Pfam" id="PF11861">
    <property type="entry name" value="DUF3381"/>
    <property type="match status" value="1"/>
</dbReference>
<feature type="compositionally biased region" description="Basic residues" evidence="5">
    <location>
        <begin position="536"/>
        <end position="546"/>
    </location>
</feature>
<dbReference type="PANTHER" id="PTHR10920">
    <property type="entry name" value="RIBOSOMAL RNA METHYLTRANSFERASE"/>
    <property type="match status" value="1"/>
</dbReference>
<name>A0A6A3AMV4_HIBSY</name>
<evidence type="ECO:0000259" key="8">
    <source>
        <dbReference type="Pfam" id="PF11861"/>
    </source>
</evidence>
<gene>
    <name evidence="9" type="ORF">F3Y22_tig00110429pilonHSYRG00044</name>
</gene>
<keyword evidence="2" id="KW-0489">Methyltransferase</keyword>
<proteinExistence type="predicted"/>
<evidence type="ECO:0000256" key="4">
    <source>
        <dbReference type="ARBA" id="ARBA00022691"/>
    </source>
</evidence>
<feature type="compositionally biased region" description="Acidic residues" evidence="5">
    <location>
        <begin position="410"/>
        <end position="424"/>
    </location>
</feature>
<dbReference type="GO" id="GO:0000463">
    <property type="term" value="P:maturation of LSU-rRNA from tricistronic rRNA transcript (SSU-rRNA, 5.8S rRNA, LSU-rRNA)"/>
    <property type="evidence" value="ECO:0007669"/>
    <property type="project" value="TreeGrafter"/>
</dbReference>
<evidence type="ECO:0000259" key="6">
    <source>
        <dbReference type="Pfam" id="PF01728"/>
    </source>
</evidence>
<feature type="domain" description="DUF3381" evidence="8">
    <location>
        <begin position="165"/>
        <end position="214"/>
    </location>
</feature>
<dbReference type="GO" id="GO:0005730">
    <property type="term" value="C:nucleolus"/>
    <property type="evidence" value="ECO:0007669"/>
    <property type="project" value="TreeGrafter"/>
</dbReference>
<accession>A0A6A3AMV4</accession>
<dbReference type="InterPro" id="IPR024576">
    <property type="entry name" value="rRNA_MeTfrase_Spb1_DUF3381"/>
</dbReference>
<dbReference type="Gene3D" id="3.40.50.150">
    <property type="entry name" value="Vaccinia Virus protein VP39"/>
    <property type="match status" value="1"/>
</dbReference>